<dbReference type="PIRSF" id="PIRSF028205">
    <property type="entry name" value="UCP028205"/>
    <property type="match status" value="1"/>
</dbReference>
<evidence type="ECO:0000256" key="1">
    <source>
        <dbReference type="SAM" id="SignalP"/>
    </source>
</evidence>
<gene>
    <name evidence="3" type="ORF">GM668_26120</name>
</gene>
<evidence type="ECO:0000313" key="4">
    <source>
        <dbReference type="Proteomes" id="UP000484015"/>
    </source>
</evidence>
<keyword evidence="3" id="KW-0449">Lipoprotein</keyword>
<dbReference type="Gene3D" id="2.50.20.10">
    <property type="entry name" value="Lipoprotein localisation LolA/LolB/LppX"/>
    <property type="match status" value="1"/>
</dbReference>
<dbReference type="AlphaFoldDB" id="A0A6L6Q8I4"/>
<protein>
    <submittedName>
        <fullName evidence="3">Outer membrane lipoprotein-sorting protein</fullName>
    </submittedName>
</protein>
<dbReference type="EMBL" id="WNLA01000026">
    <property type="protein sequence ID" value="MTW05561.1"/>
    <property type="molecule type" value="Genomic_DNA"/>
</dbReference>
<feature type="domain" description="Uncharacterized protein TP-0789" evidence="2">
    <location>
        <begin position="70"/>
        <end position="240"/>
    </location>
</feature>
<accession>A0A6L6Q8I4</accession>
<proteinExistence type="predicted"/>
<dbReference type="CDD" id="cd16329">
    <property type="entry name" value="LolA_like"/>
    <property type="match status" value="1"/>
</dbReference>
<dbReference type="RefSeq" id="WP_155441911.1">
    <property type="nucleotide sequence ID" value="NZ_WNLA01000026.1"/>
</dbReference>
<sequence length="246" mass="27163">MFKLPALAALLLAVPLAYASAPDAEAILKKADSYRLPDASSQVETLVQTFKGGKPDKEKRFQVLIKPGGKSLVLARTPGEIGLKVLMSGDDFWLLAPGSARPMRITPMQKLLGEASTGDIASMTWSGDYQGTVVRELDVDGMPCLELDLTALRKSLSYQRIVLQVAKSDYRPVHADLYAASDRKLKQAHFKVEQRDGRPAVTEMKLVDEVQSNRVTLVATVSRKPRQFGDELFNPMYLSRSENNVQ</sequence>
<evidence type="ECO:0000259" key="2">
    <source>
        <dbReference type="Pfam" id="PF17131"/>
    </source>
</evidence>
<keyword evidence="4" id="KW-1185">Reference proteome</keyword>
<dbReference type="OrthoDB" id="368800at2"/>
<comment type="caution">
    <text evidence="3">The sequence shown here is derived from an EMBL/GenBank/DDBJ whole genome shotgun (WGS) entry which is preliminary data.</text>
</comment>
<keyword evidence="1" id="KW-0732">Signal</keyword>
<dbReference type="InterPro" id="IPR011220">
    <property type="entry name" value="UCP028205"/>
</dbReference>
<reference evidence="3 4" key="1">
    <citation type="submission" date="2019-11" db="EMBL/GenBank/DDBJ databases">
        <title>Type strains purchased from KCTC, JCM and DSMZ.</title>
        <authorList>
            <person name="Lu H."/>
        </authorList>
    </citation>
    <scope>NUCLEOTIDE SEQUENCE [LARGE SCALE GENOMIC DNA]</scope>
    <source>
        <strain evidence="3 4">KCTC 42409</strain>
    </source>
</reference>
<organism evidence="3 4">
    <name type="scientific">Pseudoduganella ginsengisoli</name>
    <dbReference type="NCBI Taxonomy" id="1462440"/>
    <lineage>
        <taxon>Bacteria</taxon>
        <taxon>Pseudomonadati</taxon>
        <taxon>Pseudomonadota</taxon>
        <taxon>Betaproteobacteria</taxon>
        <taxon>Burkholderiales</taxon>
        <taxon>Oxalobacteraceae</taxon>
        <taxon>Telluria group</taxon>
        <taxon>Pseudoduganella</taxon>
    </lineage>
</organism>
<dbReference type="InterPro" id="IPR033399">
    <property type="entry name" value="TP_0789-like"/>
</dbReference>
<feature type="chain" id="PRO_5027066456" evidence="1">
    <location>
        <begin position="20"/>
        <end position="246"/>
    </location>
</feature>
<feature type="signal peptide" evidence="1">
    <location>
        <begin position="1"/>
        <end position="19"/>
    </location>
</feature>
<name>A0A6L6Q8I4_9BURK</name>
<dbReference type="Pfam" id="PF17131">
    <property type="entry name" value="LolA_like"/>
    <property type="match status" value="1"/>
</dbReference>
<dbReference type="Proteomes" id="UP000484015">
    <property type="component" value="Unassembled WGS sequence"/>
</dbReference>
<evidence type="ECO:0000313" key="3">
    <source>
        <dbReference type="EMBL" id="MTW05561.1"/>
    </source>
</evidence>